<protein>
    <submittedName>
        <fullName evidence="1">Uncharacterized protein</fullName>
    </submittedName>
</protein>
<comment type="caution">
    <text evidence="1">The sequence shown here is derived from an EMBL/GenBank/DDBJ whole genome shotgun (WGS) entry which is preliminary data.</text>
</comment>
<name>A0A0M2GG35_9ACTN</name>
<keyword evidence="2" id="KW-1185">Reference proteome</keyword>
<accession>A0A0M2GG35</accession>
<sequence length="93" mass="10708">MFEKLHKWFTATTAVHRNEVHKRTRPRLRLRGLRQLAIFPLALDHLVQRLAVVVGELGAGEVVAGHGLYERHGLADLAHEARSAMWIRRKRTL</sequence>
<dbReference type="AlphaFoldDB" id="A0A0M2GG35"/>
<organism evidence="1 2">
    <name type="scientific">Streptomyces variegatus</name>
    <dbReference type="NCBI Taxonomy" id="284040"/>
    <lineage>
        <taxon>Bacteria</taxon>
        <taxon>Bacillati</taxon>
        <taxon>Actinomycetota</taxon>
        <taxon>Actinomycetes</taxon>
        <taxon>Kitasatosporales</taxon>
        <taxon>Streptomycetaceae</taxon>
        <taxon>Streptomyces</taxon>
    </lineage>
</organism>
<gene>
    <name evidence="1" type="ORF">UK15_39105</name>
</gene>
<dbReference type="EMBL" id="JYJH01000125">
    <property type="protein sequence ID" value="KJK33421.1"/>
    <property type="molecule type" value="Genomic_DNA"/>
</dbReference>
<evidence type="ECO:0000313" key="1">
    <source>
        <dbReference type="EMBL" id="KJK33421.1"/>
    </source>
</evidence>
<evidence type="ECO:0000313" key="2">
    <source>
        <dbReference type="Proteomes" id="UP000034786"/>
    </source>
</evidence>
<proteinExistence type="predicted"/>
<reference evidence="2" key="1">
    <citation type="submission" date="2015-02" db="EMBL/GenBank/DDBJ databases">
        <authorList>
            <person name="Ju K.-S."/>
            <person name="Doroghazi J.R."/>
            <person name="Metcalf W."/>
        </authorList>
    </citation>
    <scope>NUCLEOTIDE SEQUENCE [LARGE SCALE GENOMIC DNA]</scope>
    <source>
        <strain evidence="2">NRRL B-16380</strain>
    </source>
</reference>
<dbReference type="Proteomes" id="UP000034786">
    <property type="component" value="Unassembled WGS sequence"/>
</dbReference>